<feature type="transmembrane region" description="Helical" evidence="6">
    <location>
        <begin position="24"/>
        <end position="44"/>
    </location>
</feature>
<name>A0ABN4TF36_9BURK</name>
<dbReference type="Gene3D" id="3.60.15.10">
    <property type="entry name" value="Ribonuclease Z/Hydroxyacylglutathione hydrolase-like"/>
    <property type="match status" value="1"/>
</dbReference>
<dbReference type="CDD" id="cd07731">
    <property type="entry name" value="ComA-like_MBL-fold"/>
    <property type="match status" value="1"/>
</dbReference>
<keyword evidence="9" id="KW-1185">Reference proteome</keyword>
<dbReference type="InterPro" id="IPR001279">
    <property type="entry name" value="Metallo-B-lactamas"/>
</dbReference>
<feature type="transmembrane region" description="Helical" evidence="6">
    <location>
        <begin position="415"/>
        <end position="439"/>
    </location>
</feature>
<feature type="transmembrane region" description="Helical" evidence="6">
    <location>
        <begin position="261"/>
        <end position="284"/>
    </location>
</feature>
<feature type="transmembrane region" description="Helical" evidence="6">
    <location>
        <begin position="478"/>
        <end position="497"/>
    </location>
</feature>
<feature type="transmembrane region" description="Helical" evidence="6">
    <location>
        <begin position="304"/>
        <end position="322"/>
    </location>
</feature>
<gene>
    <name evidence="8" type="ORF">BKK80_08010</name>
</gene>
<evidence type="ECO:0000259" key="7">
    <source>
        <dbReference type="SMART" id="SM00849"/>
    </source>
</evidence>
<dbReference type="SUPFAM" id="SSF56281">
    <property type="entry name" value="Metallo-hydrolase/oxidoreductase"/>
    <property type="match status" value="1"/>
</dbReference>
<dbReference type="Pfam" id="PF13567">
    <property type="entry name" value="DUF4131"/>
    <property type="match status" value="1"/>
</dbReference>
<feature type="transmembrane region" description="Helical" evidence="6">
    <location>
        <begin position="503"/>
        <end position="527"/>
    </location>
</feature>
<organism evidence="8 9">
    <name type="scientific">Cupriavidus malaysiensis</name>
    <dbReference type="NCBI Taxonomy" id="367825"/>
    <lineage>
        <taxon>Bacteria</taxon>
        <taxon>Pseudomonadati</taxon>
        <taxon>Pseudomonadota</taxon>
        <taxon>Betaproteobacteria</taxon>
        <taxon>Burkholderiales</taxon>
        <taxon>Burkholderiaceae</taxon>
        <taxon>Cupriavidus</taxon>
    </lineage>
</organism>
<keyword evidence="4 6" id="KW-1133">Transmembrane helix</keyword>
<dbReference type="InterPro" id="IPR035681">
    <property type="entry name" value="ComA-like_MBL"/>
</dbReference>
<sequence>MRLFLLAFVTGCWCLQQQPVLPGRAAAAVLLLAAALLAAAALYWRRRARPAARAAVCLLGLLAGFGWAGGRAVQALDAWLPPALDGSDVRVRGVVAGLPAEAERGLRFRFAIEQEVAGAGGGAAAGAEAGGARLPPEILLAWNEAPPGLRPGERREFVVRLRRPRGLANPHGFDYAYWLLGQGVGATGYVRSAGEGHAMAAGERLAWRIASWRHALRAHLRANLPPDARYGPVLVALVVGDQRGISAADREIFNRTGIGHLISISGLHITMISGMAGALAAWAWRHAFGLGRRWRRPPPLWLPARQVGLLVALPAGIGYGLVAGLEVPALRTVAMLVVAVLASWSGRTVPGSLVLGWAALAALVVDPWGVMAPGFWLSFSAVAVIFLAAGRPPAAPAADGADGARADRWPARLRVALAQAAHTQWVVTLGLVPATLLLFQQTSLVSPLANAVAIPLVSFVVTPLSLLAAILPSPLAAPLLALAHACLALLGSLLAWLSAPSWAVWRAAAAGPVAFALALPGVACLLAPRGFGWRLRWRGLVLLLPLLVAGRTPVAAGAFRATAFDVGQGGAVLVETRRHALLFDTGPAYGESSSAGERVIVPHLRAAGLGRLDMLMISHEHADHAGGVGAVLDAVPVAALRTAAPPAHALLSPPLRSPRAWEPCAAGQQWEWDGVRFAVLHPPAAQSQSPAYGSNARSCVLHVSAQAGDGAAPSLLLTGDIERAEEAALLSSLPAQALRASVLMVPHHGSGTSSSPAFLAAVAPQAAVFQLGHANRFRHPRADVWARYGAQGVARYRSDENGAVVIEAGADGVAITPYRQQVRRYWREAPPAPR</sequence>
<dbReference type="InterPro" id="IPR004477">
    <property type="entry name" value="ComEC_N"/>
</dbReference>
<accession>A0ABN4TF36</accession>
<keyword evidence="3 6" id="KW-0812">Transmembrane</keyword>
<dbReference type="SMART" id="SM00849">
    <property type="entry name" value="Lactamase_B"/>
    <property type="match status" value="1"/>
</dbReference>
<evidence type="ECO:0000256" key="5">
    <source>
        <dbReference type="ARBA" id="ARBA00023136"/>
    </source>
</evidence>
<feature type="transmembrane region" description="Helical" evidence="6">
    <location>
        <begin position="376"/>
        <end position="394"/>
    </location>
</feature>
<dbReference type="PANTHER" id="PTHR30619">
    <property type="entry name" value="DNA INTERNALIZATION/COMPETENCE PROTEIN COMEC/REC2"/>
    <property type="match status" value="1"/>
</dbReference>
<keyword evidence="5 6" id="KW-0472">Membrane</keyword>
<dbReference type="InterPro" id="IPR004797">
    <property type="entry name" value="Competence_ComEC/Rec2"/>
</dbReference>
<evidence type="ECO:0000256" key="3">
    <source>
        <dbReference type="ARBA" id="ARBA00022692"/>
    </source>
</evidence>
<keyword evidence="2" id="KW-1003">Cell membrane</keyword>
<evidence type="ECO:0000256" key="1">
    <source>
        <dbReference type="ARBA" id="ARBA00004651"/>
    </source>
</evidence>
<feature type="transmembrane region" description="Helical" evidence="6">
    <location>
        <begin position="539"/>
        <end position="559"/>
    </location>
</feature>
<dbReference type="RefSeq" id="WP_071068825.1">
    <property type="nucleotide sequence ID" value="NZ_CP017754.1"/>
</dbReference>
<proteinExistence type="predicted"/>
<feature type="transmembrane region" description="Helical" evidence="6">
    <location>
        <begin position="451"/>
        <end position="471"/>
    </location>
</feature>
<dbReference type="PANTHER" id="PTHR30619:SF1">
    <property type="entry name" value="RECOMBINATION PROTEIN 2"/>
    <property type="match status" value="1"/>
</dbReference>
<protein>
    <submittedName>
        <fullName evidence="8">DNA internalization-related competence protein ComEC/Rec2</fullName>
    </submittedName>
</protein>
<evidence type="ECO:0000313" key="8">
    <source>
        <dbReference type="EMBL" id="AOZ05758.1"/>
    </source>
</evidence>
<dbReference type="InterPro" id="IPR036866">
    <property type="entry name" value="RibonucZ/Hydroxyglut_hydro"/>
</dbReference>
<dbReference type="NCBIfam" id="TIGR00360">
    <property type="entry name" value="ComEC_N-term"/>
    <property type="match status" value="1"/>
</dbReference>
<comment type="subcellular location">
    <subcellularLocation>
        <location evidence="1">Cell membrane</location>
        <topology evidence="1">Multi-pass membrane protein</topology>
    </subcellularLocation>
</comment>
<evidence type="ECO:0000256" key="2">
    <source>
        <dbReference type="ARBA" id="ARBA00022475"/>
    </source>
</evidence>
<dbReference type="InterPro" id="IPR025405">
    <property type="entry name" value="DUF4131"/>
</dbReference>
<dbReference type="EMBL" id="CP017754">
    <property type="protein sequence ID" value="AOZ05758.1"/>
    <property type="molecule type" value="Genomic_DNA"/>
</dbReference>
<feature type="domain" description="Metallo-beta-lactamase" evidence="7">
    <location>
        <begin position="568"/>
        <end position="773"/>
    </location>
</feature>
<dbReference type="Pfam" id="PF00753">
    <property type="entry name" value="Lactamase_B"/>
    <property type="match status" value="1"/>
</dbReference>
<evidence type="ECO:0000256" key="4">
    <source>
        <dbReference type="ARBA" id="ARBA00022989"/>
    </source>
</evidence>
<dbReference type="Proteomes" id="UP000177515">
    <property type="component" value="Chromosome 1"/>
</dbReference>
<reference evidence="8 9" key="1">
    <citation type="submission" date="2016-10" db="EMBL/GenBank/DDBJ databases">
        <title>Complete genome sequences of three Cupriavidus strains isolated from various Malaysian environments.</title>
        <authorList>
            <person name="Abdullah A.A.-A."/>
            <person name="Shafie N.A.H."/>
            <person name="Lau N.S."/>
        </authorList>
    </citation>
    <scope>NUCLEOTIDE SEQUENCE [LARGE SCALE GENOMIC DNA]</scope>
    <source>
        <strain evidence="8 9">USMAA1020</strain>
    </source>
</reference>
<dbReference type="Pfam" id="PF03772">
    <property type="entry name" value="Competence"/>
    <property type="match status" value="1"/>
</dbReference>
<dbReference type="InterPro" id="IPR052159">
    <property type="entry name" value="Competence_DNA_uptake"/>
</dbReference>
<dbReference type="NCBIfam" id="TIGR00361">
    <property type="entry name" value="ComEC_Rec2"/>
    <property type="match status" value="1"/>
</dbReference>
<evidence type="ECO:0000256" key="6">
    <source>
        <dbReference type="SAM" id="Phobius"/>
    </source>
</evidence>
<evidence type="ECO:0000313" key="9">
    <source>
        <dbReference type="Proteomes" id="UP000177515"/>
    </source>
</evidence>